<evidence type="ECO:0000313" key="2">
    <source>
        <dbReference type="EMBL" id="QIZ49587.1"/>
    </source>
</evidence>
<dbReference type="PANTHER" id="PTHR33121:SF79">
    <property type="entry name" value="CYCLIC DI-GMP PHOSPHODIESTERASE PDED-RELATED"/>
    <property type="match status" value="1"/>
</dbReference>
<dbReference type="CDD" id="cd01948">
    <property type="entry name" value="EAL"/>
    <property type="match status" value="1"/>
</dbReference>
<dbReference type="InterPro" id="IPR050706">
    <property type="entry name" value="Cyclic-di-GMP_PDE-like"/>
</dbReference>
<organism evidence="2 3">
    <name type="scientific">Dickeya zeae</name>
    <dbReference type="NCBI Taxonomy" id="204042"/>
    <lineage>
        <taxon>Bacteria</taxon>
        <taxon>Pseudomonadati</taxon>
        <taxon>Pseudomonadota</taxon>
        <taxon>Gammaproteobacteria</taxon>
        <taxon>Enterobacterales</taxon>
        <taxon>Pectobacteriaceae</taxon>
        <taxon>Dickeya</taxon>
    </lineage>
</organism>
<accession>A0AAE6YWG7</accession>
<dbReference type="PROSITE" id="PS50883">
    <property type="entry name" value="EAL"/>
    <property type="match status" value="1"/>
</dbReference>
<dbReference type="Gene3D" id="3.20.20.450">
    <property type="entry name" value="EAL domain"/>
    <property type="match status" value="1"/>
</dbReference>
<gene>
    <name evidence="2" type="ORF">DWG24_01720</name>
</gene>
<name>A0AAE6YWG7_9GAMM</name>
<dbReference type="AlphaFoldDB" id="A0AAE6YWG7"/>
<reference evidence="2 3" key="1">
    <citation type="submission" date="2018-11" db="EMBL/GenBank/DDBJ databases">
        <title>Complete genome sequence of Dickeya zeae strain CE1 infecting Canna edulis Ker-Gawl. in China.</title>
        <authorList>
            <person name="Zhang J."/>
            <person name="Lin B."/>
            <person name="Shen H."/>
            <person name="Jiang S."/>
            <person name="Pu X."/>
            <person name="Sun D."/>
        </authorList>
    </citation>
    <scope>NUCLEOTIDE SEQUENCE [LARGE SCALE GENOMIC DNA]</scope>
    <source>
        <strain evidence="2 3">CE1</strain>
    </source>
</reference>
<dbReference type="SMART" id="SM00052">
    <property type="entry name" value="EAL"/>
    <property type="match status" value="1"/>
</dbReference>
<dbReference type="Pfam" id="PF00563">
    <property type="entry name" value="EAL"/>
    <property type="match status" value="1"/>
</dbReference>
<proteinExistence type="predicted"/>
<protein>
    <submittedName>
        <fullName evidence="2">EAL domain-containing protein</fullName>
    </submittedName>
</protein>
<dbReference type="InterPro" id="IPR001633">
    <property type="entry name" value="EAL_dom"/>
</dbReference>
<evidence type="ECO:0000313" key="3">
    <source>
        <dbReference type="Proteomes" id="UP000500801"/>
    </source>
</evidence>
<dbReference type="Proteomes" id="UP000500801">
    <property type="component" value="Chromosome"/>
</dbReference>
<dbReference type="SUPFAM" id="SSF141868">
    <property type="entry name" value="EAL domain-like"/>
    <property type="match status" value="1"/>
</dbReference>
<sequence>MHCALHYLASFGHEDTTFREYAGYMNIIAAELEAAIRENRGLSLSYQPILNISDRRIDSAEALLRWHHHELGLVSPVRIIPLAEQAGLMNKLGDWVLTEVCRQYREIPNCSLSINVSPQQLEQEGFADNIVMTLEHARCNGRQLEIEITENHQLNNTNHVRKNIRQLHDLGITIALDDFGSGYADIHYLYQYEFDKVKMDRSLIAQLGKNKKNDLLVESLIRVLHEMDISVTAEGVESEVQLRMLEKLQCDRIQGFIISSPIEASKLTTFIQAYRQ</sequence>
<dbReference type="EMBL" id="CP033622">
    <property type="protein sequence ID" value="QIZ49587.1"/>
    <property type="molecule type" value="Genomic_DNA"/>
</dbReference>
<feature type="domain" description="EAL" evidence="1">
    <location>
        <begin position="25"/>
        <end position="275"/>
    </location>
</feature>
<dbReference type="PANTHER" id="PTHR33121">
    <property type="entry name" value="CYCLIC DI-GMP PHOSPHODIESTERASE PDEF"/>
    <property type="match status" value="1"/>
</dbReference>
<dbReference type="GO" id="GO:0071111">
    <property type="term" value="F:cyclic-guanylate-specific phosphodiesterase activity"/>
    <property type="evidence" value="ECO:0007669"/>
    <property type="project" value="InterPro"/>
</dbReference>
<dbReference type="InterPro" id="IPR035919">
    <property type="entry name" value="EAL_sf"/>
</dbReference>
<evidence type="ECO:0000259" key="1">
    <source>
        <dbReference type="PROSITE" id="PS50883"/>
    </source>
</evidence>